<evidence type="ECO:0000313" key="1">
    <source>
        <dbReference type="EMBL" id="AIE93174.1"/>
    </source>
</evidence>
<dbReference type="AlphaFoldDB" id="A0A075FP83"/>
<reference evidence="1" key="1">
    <citation type="journal article" date="2014" name="Genome Biol. Evol.">
        <title>Pangenome evidence for extensive interdomain horizontal transfer affecting lineage core and shell genes in uncultured planktonic thaumarchaeota and euryarchaeota.</title>
        <authorList>
            <person name="Deschamps P."/>
            <person name="Zivanovic Y."/>
            <person name="Moreira D."/>
            <person name="Rodriguez-Valera F."/>
            <person name="Lopez-Garcia P."/>
        </authorList>
    </citation>
    <scope>NUCLEOTIDE SEQUENCE</scope>
</reference>
<protein>
    <submittedName>
        <fullName evidence="1">Uncharacterized protein</fullName>
    </submittedName>
</protein>
<accession>A0A075FP83</accession>
<sequence>MSAFTLAPMSKVVHLLGEVDAVYTAIADRLERAGATLTAKREDAELTISLGNASHTASPPVDIAVIPNSLEDPIADIIVRVHDILVPEGVIGWGSDVLNDWVTWVREGSEGIAPPDIEARHWVHIRDAADAITLIALVDADAMTQGVIDLAGRRAWSADAVLGEMSLLWGRYTNALNLNHTIESLTNVPSPAAKQIDKPVERPNLGPLHEAMLDAGRDEGWRPLTAMRVGLMELFAHTQGE</sequence>
<name>A0A075FP83_9EURY</name>
<organism evidence="1">
    <name type="scientific">uncultured marine group II/III euryarchaeote AD1000_32_G05</name>
    <dbReference type="NCBI Taxonomy" id="1457755"/>
    <lineage>
        <taxon>Archaea</taxon>
        <taxon>Methanobacteriati</taxon>
        <taxon>Methanobacteriota</taxon>
        <taxon>environmental samples</taxon>
    </lineage>
</organism>
<dbReference type="EMBL" id="KF900388">
    <property type="protein sequence ID" value="AIE93174.1"/>
    <property type="molecule type" value="Genomic_DNA"/>
</dbReference>
<proteinExistence type="predicted"/>